<dbReference type="EMBL" id="JBBMFO010000004">
    <property type="protein sequence ID" value="MEQ2400527.1"/>
    <property type="molecule type" value="Genomic_DNA"/>
</dbReference>
<evidence type="ECO:0000313" key="2">
    <source>
        <dbReference type="Proteomes" id="UP001447979"/>
    </source>
</evidence>
<accession>A0ABV1CG13</accession>
<comment type="caution">
    <text evidence="1">The sequence shown here is derived from an EMBL/GenBank/DDBJ whole genome shotgun (WGS) entry which is preliminary data.</text>
</comment>
<dbReference type="InterPro" id="IPR035093">
    <property type="entry name" value="RelE/ParE_toxin_dom_sf"/>
</dbReference>
<dbReference type="Proteomes" id="UP001447979">
    <property type="component" value="Unassembled WGS sequence"/>
</dbReference>
<protein>
    <submittedName>
        <fullName evidence="1">Type II toxin-antitoxin system RelE/ParE family toxin</fullName>
    </submittedName>
</protein>
<keyword evidence="2" id="KW-1185">Reference proteome</keyword>
<sequence length="107" mass="12160">MMYKLSFIKKAIEDYRSLDGSQRKVVDKAINKIMLNPLPNTEGGYGKPLRNQNSSELAGLLKIKIKNAGIRIVYKLIRQDDVILIIIIGARADSEVYKEAEKRLKNL</sequence>
<gene>
    <name evidence="1" type="ORF">WMO19_02770</name>
</gene>
<evidence type="ECO:0000313" key="1">
    <source>
        <dbReference type="EMBL" id="MEQ2400527.1"/>
    </source>
</evidence>
<reference evidence="1 2" key="1">
    <citation type="submission" date="2024-03" db="EMBL/GenBank/DDBJ databases">
        <title>Human intestinal bacterial collection.</title>
        <authorList>
            <person name="Pauvert C."/>
            <person name="Hitch T.C.A."/>
            <person name="Clavel T."/>
        </authorList>
    </citation>
    <scope>NUCLEOTIDE SEQUENCE [LARGE SCALE GENOMIC DNA]</scope>
    <source>
        <strain evidence="1 2">CLA-SR-H025</strain>
    </source>
</reference>
<dbReference type="RefSeq" id="WP_349170114.1">
    <property type="nucleotide sequence ID" value="NZ_JBBMFO010000004.1"/>
</dbReference>
<dbReference type="SUPFAM" id="SSF143011">
    <property type="entry name" value="RelE-like"/>
    <property type="match status" value="1"/>
</dbReference>
<organism evidence="1 2">
    <name type="scientific">Peptoniphilus hominis</name>
    <name type="common">ex Hitch et al. 2025</name>
    <dbReference type="NCBI Taxonomy" id="3133174"/>
    <lineage>
        <taxon>Bacteria</taxon>
        <taxon>Bacillati</taxon>
        <taxon>Bacillota</taxon>
        <taxon>Tissierellia</taxon>
        <taxon>Tissierellales</taxon>
        <taxon>Peptoniphilaceae</taxon>
        <taxon>Peptoniphilus</taxon>
    </lineage>
</organism>
<name>A0ABV1CG13_9FIRM</name>
<proteinExistence type="predicted"/>
<dbReference type="Gene3D" id="3.30.2310.20">
    <property type="entry name" value="RelE-like"/>
    <property type="match status" value="1"/>
</dbReference>